<evidence type="ECO:0000256" key="4">
    <source>
        <dbReference type="ARBA" id="ARBA00023180"/>
    </source>
</evidence>
<evidence type="ECO:0000313" key="8">
    <source>
        <dbReference type="Proteomes" id="UP000694915"/>
    </source>
</evidence>
<dbReference type="InterPro" id="IPR003006">
    <property type="entry name" value="Ig/MHC_CS"/>
</dbReference>
<keyword evidence="4" id="KW-0325">Glycoprotein</keyword>
<dbReference type="PANTHER" id="PTHR16675:SF243">
    <property type="entry name" value="H-2 CLASS I HISTOCOMPATIBILITY ANTIGEN, TLA(B) ALPHA CHAIN-RELATED"/>
    <property type="match status" value="1"/>
</dbReference>
<evidence type="ECO:0000256" key="3">
    <source>
        <dbReference type="ARBA" id="ARBA00022989"/>
    </source>
</evidence>
<dbReference type="Gene3D" id="3.30.500.10">
    <property type="entry name" value="MHC class I-like antigen recognition-like"/>
    <property type="match status" value="1"/>
</dbReference>
<comment type="similarity">
    <text evidence="5">Belongs to the MHC class I family.</text>
</comment>
<keyword evidence="8" id="KW-1185">Reference proteome</keyword>
<dbReference type="InterPro" id="IPR011162">
    <property type="entry name" value="MHC_I/II-like_Ag-recog"/>
</dbReference>
<dbReference type="SUPFAM" id="SSF48726">
    <property type="entry name" value="Immunoglobulin"/>
    <property type="match status" value="1"/>
</dbReference>
<protein>
    <submittedName>
        <fullName evidence="9">Patr class I histocompatibility antigen, CH28 alpha chain-like</fullName>
    </submittedName>
</protein>
<dbReference type="GeneID" id="101988902"/>
<dbReference type="InterPro" id="IPR036179">
    <property type="entry name" value="Ig-like_dom_sf"/>
</dbReference>
<dbReference type="Proteomes" id="UP000694915">
    <property type="component" value="Unplaced"/>
</dbReference>
<keyword evidence="3 6" id="KW-1133">Transmembrane helix</keyword>
<dbReference type="SMART" id="SM00407">
    <property type="entry name" value="IGc1"/>
    <property type="match status" value="1"/>
</dbReference>
<feature type="domain" description="Ig-like" evidence="7">
    <location>
        <begin position="225"/>
        <end position="313"/>
    </location>
</feature>
<dbReference type="InterPro" id="IPR001039">
    <property type="entry name" value="MHC_I_a_a1/a2"/>
</dbReference>
<dbReference type="Pfam" id="PF00129">
    <property type="entry name" value="MHC_I"/>
    <property type="match status" value="1"/>
</dbReference>
<dbReference type="PROSITE" id="PS50835">
    <property type="entry name" value="IG_LIKE"/>
    <property type="match status" value="1"/>
</dbReference>
<dbReference type="Gene3D" id="2.60.40.10">
    <property type="entry name" value="Immunoglobulins"/>
    <property type="match status" value="1"/>
</dbReference>
<dbReference type="SUPFAM" id="SSF54452">
    <property type="entry name" value="MHC antigen-recognition domain"/>
    <property type="match status" value="1"/>
</dbReference>
<keyword evidence="6" id="KW-0472">Membrane</keyword>
<dbReference type="InterPro" id="IPR037055">
    <property type="entry name" value="MHC_I-like_Ag-recog_sf"/>
</dbReference>
<proteinExistence type="inferred from homology"/>
<accession>A0ABM1TX46</accession>
<name>A0ABM1TX46_MICOH</name>
<dbReference type="InterPro" id="IPR011161">
    <property type="entry name" value="MHC_I-like_Ag-recog"/>
</dbReference>
<evidence type="ECO:0000259" key="7">
    <source>
        <dbReference type="PROSITE" id="PS50835"/>
    </source>
</evidence>
<evidence type="ECO:0000256" key="6">
    <source>
        <dbReference type="SAM" id="Phobius"/>
    </source>
</evidence>
<dbReference type="RefSeq" id="XP_026634308.1">
    <property type="nucleotide sequence ID" value="XM_026778507.1"/>
</dbReference>
<sequence length="362" mass="40494">MDEGWVLMPEVGQAFRALCPDAFQPGVPGGGSGSHCAPPSGSHSLRYLVTTTAPPTRLRDLQVSAVSYVDDTQILRFDSDVVTKMEALVPWAKQMGHDYWKQMKNSLEGYAHTARENLRFAIRIYNQSDDGSHTFQCFIGCDVGPDGHLLRGYYRHAFDGRDYISLNEDLRTWTVADGTAQITQRQWEAQHLAEFWKTFCETRCIVTVLLHLELGKEILDRSDPPRAHVTRHPRPEGDATLRCWALGFYPAEITLTWQRDGEDQTQDMELVETRPAGDGTFQKWAAVVVPSGEEQRYTCHVQHEGLPEPLTLRWEPSPWSPTGVIVGVVLLGVVVTGAAIVILRKKSTASHTVSRAGLELTK</sequence>
<dbReference type="Pfam" id="PF07654">
    <property type="entry name" value="C1-set"/>
    <property type="match status" value="1"/>
</dbReference>
<dbReference type="CDD" id="cd07698">
    <property type="entry name" value="IgC1_MHC_I_alpha3"/>
    <property type="match status" value="1"/>
</dbReference>
<keyword evidence="2 6" id="KW-0812">Transmembrane</keyword>
<dbReference type="PRINTS" id="PR01638">
    <property type="entry name" value="MHCCLASSI"/>
</dbReference>
<evidence type="ECO:0000256" key="2">
    <source>
        <dbReference type="ARBA" id="ARBA00022692"/>
    </source>
</evidence>
<gene>
    <name evidence="9" type="primary">LOC101988902</name>
</gene>
<dbReference type="InterPro" id="IPR003597">
    <property type="entry name" value="Ig_C1-set"/>
</dbReference>
<evidence type="ECO:0000256" key="5">
    <source>
        <dbReference type="RuleBase" id="RU004439"/>
    </source>
</evidence>
<evidence type="ECO:0000313" key="9">
    <source>
        <dbReference type="RefSeq" id="XP_026634308.1"/>
    </source>
</evidence>
<feature type="transmembrane region" description="Helical" evidence="6">
    <location>
        <begin position="319"/>
        <end position="343"/>
    </location>
</feature>
<reference evidence="9" key="1">
    <citation type="submission" date="2025-08" db="UniProtKB">
        <authorList>
            <consortium name="RefSeq"/>
        </authorList>
    </citation>
    <scope>IDENTIFICATION</scope>
</reference>
<dbReference type="InterPro" id="IPR013783">
    <property type="entry name" value="Ig-like_fold"/>
</dbReference>
<dbReference type="InterPro" id="IPR007110">
    <property type="entry name" value="Ig-like_dom"/>
</dbReference>
<dbReference type="InterPro" id="IPR050208">
    <property type="entry name" value="MHC_class-I_related"/>
</dbReference>
<evidence type="ECO:0000256" key="1">
    <source>
        <dbReference type="ARBA" id="ARBA00004479"/>
    </source>
</evidence>
<comment type="subcellular location">
    <subcellularLocation>
        <location evidence="1">Membrane</location>
        <topology evidence="1">Single-pass type I membrane protein</topology>
    </subcellularLocation>
</comment>
<organism evidence="8 9">
    <name type="scientific">Microtus ochrogaster</name>
    <name type="common">Prairie vole</name>
    <dbReference type="NCBI Taxonomy" id="79684"/>
    <lineage>
        <taxon>Eukaryota</taxon>
        <taxon>Metazoa</taxon>
        <taxon>Chordata</taxon>
        <taxon>Craniata</taxon>
        <taxon>Vertebrata</taxon>
        <taxon>Euteleostomi</taxon>
        <taxon>Mammalia</taxon>
        <taxon>Eutheria</taxon>
        <taxon>Euarchontoglires</taxon>
        <taxon>Glires</taxon>
        <taxon>Rodentia</taxon>
        <taxon>Myomorpha</taxon>
        <taxon>Muroidea</taxon>
        <taxon>Cricetidae</taxon>
        <taxon>Arvicolinae</taxon>
        <taxon>Microtus</taxon>
    </lineage>
</organism>
<dbReference type="PROSITE" id="PS00290">
    <property type="entry name" value="IG_MHC"/>
    <property type="match status" value="1"/>
</dbReference>
<dbReference type="PANTHER" id="PTHR16675">
    <property type="entry name" value="MHC CLASS I-RELATED"/>
    <property type="match status" value="1"/>
</dbReference>